<evidence type="ECO:0000256" key="3">
    <source>
        <dbReference type="ARBA" id="ARBA00023125"/>
    </source>
</evidence>
<dbReference type="InterPro" id="IPR038300">
    <property type="entry name" value="SASP_sf_alpha/beta"/>
</dbReference>
<dbReference type="GO" id="GO:0003690">
    <property type="term" value="F:double-stranded DNA binding"/>
    <property type="evidence" value="ECO:0007669"/>
    <property type="project" value="InterPro"/>
</dbReference>
<keyword evidence="3" id="KW-0238">DNA-binding</keyword>
<dbReference type="OrthoDB" id="1683773at2"/>
<evidence type="ECO:0000313" key="5">
    <source>
        <dbReference type="Proteomes" id="UP000198806"/>
    </source>
</evidence>
<dbReference type="EMBL" id="FOWD01000048">
    <property type="protein sequence ID" value="SFO62042.1"/>
    <property type="molecule type" value="Genomic_DNA"/>
</dbReference>
<accession>A0A1I5INL6</accession>
<protein>
    <submittedName>
        <fullName evidence="4">Small, acid-soluble spore protein, alpha/beta type</fullName>
    </submittedName>
</protein>
<evidence type="ECO:0000313" key="4">
    <source>
        <dbReference type="EMBL" id="SFO62042.1"/>
    </source>
</evidence>
<evidence type="ECO:0000256" key="2">
    <source>
        <dbReference type="ARBA" id="ARBA00005442"/>
    </source>
</evidence>
<sequence length="63" mass="7411">MSKRNLIPEAQAALNQLKYEIADEIGLPIKNNDFSEVTSYQYGYMVKKMIDEQKKQMIEKQQQ</sequence>
<dbReference type="RefSeq" id="WP_091688694.1">
    <property type="nucleotide sequence ID" value="NZ_BAABFM010000022.1"/>
</dbReference>
<dbReference type="Pfam" id="PF00269">
    <property type="entry name" value="SASP"/>
    <property type="match status" value="1"/>
</dbReference>
<dbReference type="InterPro" id="IPR018126">
    <property type="entry name" value="SASP_alpha/beta-type_CS"/>
</dbReference>
<evidence type="ECO:0000256" key="1">
    <source>
        <dbReference type="ARBA" id="ARBA00003863"/>
    </source>
</evidence>
<dbReference type="Proteomes" id="UP000198806">
    <property type="component" value="Unassembled WGS sequence"/>
</dbReference>
<dbReference type="GO" id="GO:0006265">
    <property type="term" value="P:DNA topological change"/>
    <property type="evidence" value="ECO:0007669"/>
    <property type="project" value="InterPro"/>
</dbReference>
<dbReference type="InterPro" id="IPR001448">
    <property type="entry name" value="SASP_alpha/beta-type"/>
</dbReference>
<comment type="function">
    <text evidence="1">SASP are bound to spore DNA. They are double-stranded DNA-binding proteins that cause DNA to change to an a-like conformation. They protect the DNA backbone from chemical and enzymatic cleavage and are thus involved in dormant spore's high resistance to UV light.</text>
</comment>
<reference evidence="4 5" key="1">
    <citation type="submission" date="2016-10" db="EMBL/GenBank/DDBJ databases">
        <authorList>
            <person name="de Groot N.N."/>
        </authorList>
    </citation>
    <scope>NUCLEOTIDE SEQUENCE [LARGE SCALE GENOMIC DNA]</scope>
    <source>
        <strain evidence="4 5">DSM 1283</strain>
    </source>
</reference>
<gene>
    <name evidence="4" type="ORF">SAMN04489757_14832</name>
</gene>
<dbReference type="PROSITE" id="PS00304">
    <property type="entry name" value="SASP_1"/>
    <property type="match status" value="1"/>
</dbReference>
<organism evidence="4 5">
    <name type="scientific">Anaerocolumna aminovalerica</name>
    <dbReference type="NCBI Taxonomy" id="1527"/>
    <lineage>
        <taxon>Bacteria</taxon>
        <taxon>Bacillati</taxon>
        <taxon>Bacillota</taxon>
        <taxon>Clostridia</taxon>
        <taxon>Lachnospirales</taxon>
        <taxon>Lachnospiraceae</taxon>
        <taxon>Anaerocolumna</taxon>
    </lineage>
</organism>
<proteinExistence type="inferred from homology"/>
<dbReference type="STRING" id="1527.SAMN04489757_14832"/>
<dbReference type="AlphaFoldDB" id="A0A1I5INL6"/>
<keyword evidence="5" id="KW-1185">Reference proteome</keyword>
<name>A0A1I5INL6_9FIRM</name>
<comment type="similarity">
    <text evidence="2">Belongs to the alpha/beta-type SASP family.</text>
</comment>
<dbReference type="Gene3D" id="6.10.10.80">
    <property type="entry name" value="Small, acid-soluble spore protein, alpha/beta type-like"/>
    <property type="match status" value="1"/>
</dbReference>